<gene>
    <name evidence="2" type="ORF">K2173_023380</name>
</gene>
<evidence type="ECO:0000256" key="1">
    <source>
        <dbReference type="SAM" id="MobiDB-lite"/>
    </source>
</evidence>
<feature type="region of interest" description="Disordered" evidence="1">
    <location>
        <begin position="62"/>
        <end position="85"/>
    </location>
</feature>
<organism evidence="2 3">
    <name type="scientific">Erythroxylum novogranatense</name>
    <dbReference type="NCBI Taxonomy" id="1862640"/>
    <lineage>
        <taxon>Eukaryota</taxon>
        <taxon>Viridiplantae</taxon>
        <taxon>Streptophyta</taxon>
        <taxon>Embryophyta</taxon>
        <taxon>Tracheophyta</taxon>
        <taxon>Spermatophyta</taxon>
        <taxon>Magnoliopsida</taxon>
        <taxon>eudicotyledons</taxon>
        <taxon>Gunneridae</taxon>
        <taxon>Pentapetalae</taxon>
        <taxon>rosids</taxon>
        <taxon>fabids</taxon>
        <taxon>Malpighiales</taxon>
        <taxon>Erythroxylaceae</taxon>
        <taxon>Erythroxylum</taxon>
    </lineage>
</organism>
<keyword evidence="3" id="KW-1185">Reference proteome</keyword>
<accession>A0AAV8TVS7</accession>
<reference evidence="2 3" key="1">
    <citation type="submission" date="2021-09" db="EMBL/GenBank/DDBJ databases">
        <title>Genomic insights and catalytic innovation underlie evolution of tropane alkaloids biosynthesis.</title>
        <authorList>
            <person name="Wang Y.-J."/>
            <person name="Tian T."/>
            <person name="Huang J.-P."/>
            <person name="Huang S.-X."/>
        </authorList>
    </citation>
    <scope>NUCLEOTIDE SEQUENCE [LARGE SCALE GENOMIC DNA]</scope>
    <source>
        <strain evidence="2">KIB-2018</strain>
        <tissue evidence="2">Leaf</tissue>
    </source>
</reference>
<dbReference type="Proteomes" id="UP001159364">
    <property type="component" value="Linkage Group LG03"/>
</dbReference>
<sequence length="115" mass="12384">MAKPVLIKPVLFPFLVMISLLFSYSSARVLLLHNHLLHNSASLNLALPSDIVLEASENPWELKDSGNHVSPSDMEPEKMSGSRISGKYGPMFLSMLPKGTIPPSGPSGGTNSLNN</sequence>
<evidence type="ECO:0000313" key="3">
    <source>
        <dbReference type="Proteomes" id="UP001159364"/>
    </source>
</evidence>
<dbReference type="EMBL" id="JAIWQS010000003">
    <property type="protein sequence ID" value="KAJ8771055.1"/>
    <property type="molecule type" value="Genomic_DNA"/>
</dbReference>
<dbReference type="AlphaFoldDB" id="A0AAV8TVS7"/>
<evidence type="ECO:0000313" key="2">
    <source>
        <dbReference type="EMBL" id="KAJ8771055.1"/>
    </source>
</evidence>
<protein>
    <submittedName>
        <fullName evidence="2">Uncharacterized protein</fullName>
    </submittedName>
</protein>
<comment type="caution">
    <text evidence="2">The sequence shown here is derived from an EMBL/GenBank/DDBJ whole genome shotgun (WGS) entry which is preliminary data.</text>
</comment>
<proteinExistence type="predicted"/>
<name>A0AAV8TVS7_9ROSI</name>